<reference evidence="2 3" key="1">
    <citation type="submission" date="2021-03" db="EMBL/GenBank/DDBJ databases">
        <title>Actinomadura violae sp. nov., isolated from lichen in Thailand.</title>
        <authorList>
            <person name="Kanchanasin P."/>
            <person name="Saeng-In P."/>
            <person name="Phongsopitanun W."/>
            <person name="Yuki M."/>
            <person name="Kudo T."/>
            <person name="Ohkuma M."/>
            <person name="Tanasupawat S."/>
        </authorList>
    </citation>
    <scope>NUCLEOTIDE SEQUENCE [LARGE SCALE GENOMIC DNA]</scope>
    <source>
        <strain evidence="2 3">LCR2-06</strain>
    </source>
</reference>
<sequence>MRRLVITLSAAGLALAGCGGAPFPASGGSAEDDAAKDARKNADKAGDKLYTSRVWPAQDVAHRAAGLDGVEVMKVTGTSTAGRGIRLVLRTTGTGATWDDDEPVTVKRCYEMRFSTTTEWGRYGTREVACPPGAPLTFKPWPKAPEIPTERLGKALPRVRSGGRVDEAKIRAAVASLHLAPGIRVEVQRKGDVVGVALTVRPYPYLDDALDCTLGRVAPGSTSVWVPSRIQRMPGEGGCDVGNAIVPQPPPH</sequence>
<feature type="signal peptide" evidence="1">
    <location>
        <begin position="1"/>
        <end position="16"/>
    </location>
</feature>
<evidence type="ECO:0000256" key="1">
    <source>
        <dbReference type="SAM" id="SignalP"/>
    </source>
</evidence>
<keyword evidence="3" id="KW-1185">Reference proteome</keyword>
<keyword evidence="2" id="KW-0396">Initiation factor</keyword>
<keyword evidence="1" id="KW-0732">Signal</keyword>
<evidence type="ECO:0000313" key="3">
    <source>
        <dbReference type="Proteomes" id="UP000680206"/>
    </source>
</evidence>
<dbReference type="GO" id="GO:0003743">
    <property type="term" value="F:translation initiation factor activity"/>
    <property type="evidence" value="ECO:0007669"/>
    <property type="project" value="UniProtKB-KW"/>
</dbReference>
<dbReference type="Proteomes" id="UP000680206">
    <property type="component" value="Unassembled WGS sequence"/>
</dbReference>
<gene>
    <name evidence="2" type="ORF">J4709_13505</name>
</gene>
<organism evidence="2 3">
    <name type="scientific">Actinomadura violacea</name>
    <dbReference type="NCBI Taxonomy" id="2819934"/>
    <lineage>
        <taxon>Bacteria</taxon>
        <taxon>Bacillati</taxon>
        <taxon>Actinomycetota</taxon>
        <taxon>Actinomycetes</taxon>
        <taxon>Streptosporangiales</taxon>
        <taxon>Thermomonosporaceae</taxon>
        <taxon>Actinomadura</taxon>
    </lineage>
</organism>
<name>A0ABS3RQK5_9ACTN</name>
<dbReference type="PROSITE" id="PS51257">
    <property type="entry name" value="PROKAR_LIPOPROTEIN"/>
    <property type="match status" value="1"/>
</dbReference>
<dbReference type="EMBL" id="JAGEPF010000008">
    <property type="protein sequence ID" value="MBO2458588.1"/>
    <property type="molecule type" value="Genomic_DNA"/>
</dbReference>
<feature type="chain" id="PRO_5045722621" evidence="1">
    <location>
        <begin position="17"/>
        <end position="252"/>
    </location>
</feature>
<protein>
    <submittedName>
        <fullName evidence="2">Translation initiation factor IF-2</fullName>
    </submittedName>
</protein>
<dbReference type="RefSeq" id="WP_208240777.1">
    <property type="nucleotide sequence ID" value="NZ_JAGEPF010000008.1"/>
</dbReference>
<comment type="caution">
    <text evidence="2">The sequence shown here is derived from an EMBL/GenBank/DDBJ whole genome shotgun (WGS) entry which is preliminary data.</text>
</comment>
<evidence type="ECO:0000313" key="2">
    <source>
        <dbReference type="EMBL" id="MBO2458588.1"/>
    </source>
</evidence>
<accession>A0ABS3RQK5</accession>
<keyword evidence="2" id="KW-0648">Protein biosynthesis</keyword>
<proteinExistence type="predicted"/>